<name>A0A6H0S5S4_9MYCO</name>
<accession>A0A6H0S5S4</accession>
<proteinExistence type="predicted"/>
<organism evidence="2 3">
    <name type="scientific">Mycolicibacterium frederiksbergense</name>
    <dbReference type="NCBI Taxonomy" id="117567"/>
    <lineage>
        <taxon>Bacteria</taxon>
        <taxon>Bacillati</taxon>
        <taxon>Actinomycetota</taxon>
        <taxon>Actinomycetes</taxon>
        <taxon>Mycobacteriales</taxon>
        <taxon>Mycobacteriaceae</taxon>
        <taxon>Mycolicibacterium</taxon>
    </lineage>
</organism>
<evidence type="ECO:0000313" key="3">
    <source>
        <dbReference type="Proteomes" id="UP000501849"/>
    </source>
</evidence>
<reference evidence="2 3" key="1">
    <citation type="submission" date="2019-04" db="EMBL/GenBank/DDBJ databases">
        <title>Draft, Whole-Genome Sequence of the Anthracene-degrading Mycobacterium frederiksbergense LB501T, Isolated from a Polycyclic Aromatic Hydrocarbon (PAH)-Contaminated Soil.</title>
        <authorList>
            <person name="Augelletti F."/>
        </authorList>
    </citation>
    <scope>NUCLEOTIDE SEQUENCE [LARGE SCALE GENOMIC DNA]</scope>
    <source>
        <strain evidence="2 3">LB 501T</strain>
    </source>
</reference>
<feature type="signal peptide" evidence="1">
    <location>
        <begin position="1"/>
        <end position="20"/>
    </location>
</feature>
<feature type="chain" id="PRO_5039157594" evidence="1">
    <location>
        <begin position="21"/>
        <end position="73"/>
    </location>
</feature>
<dbReference type="KEGG" id="mfre:EXE63_20180"/>
<keyword evidence="1" id="KW-0732">Signal</keyword>
<dbReference type="RefSeq" id="WP_168143395.1">
    <property type="nucleotide sequence ID" value="NZ_CP038799.1"/>
</dbReference>
<sequence length="73" mass="7636">MTKKRTPFRTLAAFAAGLHAANGLAHGVQPSAHSAARTKKPPGWSLRGRLARGSLVLPRDYASSEAGGSKRSP</sequence>
<dbReference type="Proteomes" id="UP000501849">
    <property type="component" value="Chromosome"/>
</dbReference>
<evidence type="ECO:0000313" key="2">
    <source>
        <dbReference type="EMBL" id="QIV82952.1"/>
    </source>
</evidence>
<keyword evidence="3" id="KW-1185">Reference proteome</keyword>
<dbReference type="AlphaFoldDB" id="A0A6H0S5S4"/>
<dbReference type="EMBL" id="CP038799">
    <property type="protein sequence ID" value="QIV82952.1"/>
    <property type="molecule type" value="Genomic_DNA"/>
</dbReference>
<protein>
    <submittedName>
        <fullName evidence="2">Uncharacterized protein</fullName>
    </submittedName>
</protein>
<evidence type="ECO:0000256" key="1">
    <source>
        <dbReference type="SAM" id="SignalP"/>
    </source>
</evidence>
<gene>
    <name evidence="2" type="ORF">EXE63_20180</name>
</gene>